<dbReference type="EMBL" id="JACOIJ010000023">
    <property type="protein sequence ID" value="MBD1430235.1"/>
    <property type="molecule type" value="Genomic_DNA"/>
</dbReference>
<proteinExistence type="predicted"/>
<reference evidence="2 3" key="1">
    <citation type="submission" date="2020-08" db="EMBL/GenBank/DDBJ databases">
        <title>Sphingobacterium sp. DN04309 isolated from aquaculture water.</title>
        <authorList>
            <person name="Zhang M."/>
        </authorList>
    </citation>
    <scope>NUCLEOTIDE SEQUENCE [LARGE SCALE GENOMIC DNA]</scope>
    <source>
        <strain evidence="2 3">DN04309</strain>
    </source>
</reference>
<feature type="domain" description="Putative auto-transporter adhesin head GIN" evidence="1">
    <location>
        <begin position="31"/>
        <end position="151"/>
    </location>
</feature>
<evidence type="ECO:0000313" key="3">
    <source>
        <dbReference type="Proteomes" id="UP000651271"/>
    </source>
</evidence>
<dbReference type="RefSeq" id="WP_165289719.1">
    <property type="nucleotide sequence ID" value="NZ_JACOIJ010000023.1"/>
</dbReference>
<comment type="caution">
    <text evidence="2">The sequence shown here is derived from an EMBL/GenBank/DDBJ whole genome shotgun (WGS) entry which is preliminary data.</text>
</comment>
<name>A0ABR7YG27_9SPHI</name>
<evidence type="ECO:0000313" key="2">
    <source>
        <dbReference type="EMBL" id="MBD1430235.1"/>
    </source>
</evidence>
<sequence length="251" mass="27040">MKRTIVFFLAYFSLAVTFAQYKETRKIANHHGISVATSLNAAYVESDRNEIVLESEKKDYLDLIITEIKNDVLTIRYKPNTSIRTSKPNKVTIYSNSKLKVLKATSSATLHVDAPITSSPVSIVANSSGKISARHIKADNMDIEVTSSGKFDSHILASTAVIEASSSGKISLAGKIDNSTIDMSSSASLDLEKVTIKNLVCKGSSSAKLDISTANTLKSNLSSSAKISYATQPTQILENKTSSSGRLVKKS</sequence>
<organism evidence="2 3">
    <name type="scientific">Sphingobacterium litopenaei</name>
    <dbReference type="NCBI Taxonomy" id="2763500"/>
    <lineage>
        <taxon>Bacteria</taxon>
        <taxon>Pseudomonadati</taxon>
        <taxon>Bacteroidota</taxon>
        <taxon>Sphingobacteriia</taxon>
        <taxon>Sphingobacteriales</taxon>
        <taxon>Sphingobacteriaceae</taxon>
        <taxon>Sphingobacterium</taxon>
    </lineage>
</organism>
<keyword evidence="3" id="KW-1185">Reference proteome</keyword>
<dbReference type="Gene3D" id="2.160.20.120">
    <property type="match status" value="1"/>
</dbReference>
<protein>
    <submittedName>
        <fullName evidence="2">DUF2807 domain-containing protein</fullName>
    </submittedName>
</protein>
<dbReference type="Pfam" id="PF10988">
    <property type="entry name" value="DUF2807"/>
    <property type="match status" value="1"/>
</dbReference>
<evidence type="ECO:0000259" key="1">
    <source>
        <dbReference type="Pfam" id="PF10988"/>
    </source>
</evidence>
<gene>
    <name evidence="2" type="ORF">H8B04_11770</name>
</gene>
<accession>A0ABR7YG27</accession>
<dbReference type="InterPro" id="IPR021255">
    <property type="entry name" value="DUF2807"/>
</dbReference>
<dbReference type="Proteomes" id="UP000651271">
    <property type="component" value="Unassembled WGS sequence"/>
</dbReference>